<keyword evidence="7" id="KW-0808">Transferase</keyword>
<gene>
    <name evidence="7" type="ORF">BJ322DRAFT_1023511</name>
</gene>
<evidence type="ECO:0000256" key="3">
    <source>
        <dbReference type="ARBA" id="ARBA00022989"/>
    </source>
</evidence>
<dbReference type="GO" id="GO:0016740">
    <property type="term" value="F:transferase activity"/>
    <property type="evidence" value="ECO:0007669"/>
    <property type="project" value="UniProtKB-KW"/>
</dbReference>
<feature type="transmembrane region" description="Helical" evidence="5">
    <location>
        <begin position="360"/>
        <end position="379"/>
    </location>
</feature>
<keyword evidence="4 5" id="KW-0472">Membrane</keyword>
<feature type="transmembrane region" description="Helical" evidence="5">
    <location>
        <begin position="30"/>
        <end position="47"/>
    </location>
</feature>
<proteinExistence type="predicted"/>
<reference evidence="7" key="1">
    <citation type="journal article" date="2020" name="Nat. Commun.">
        <title>Large-scale genome sequencing of mycorrhizal fungi provides insights into the early evolution of symbiotic traits.</title>
        <authorList>
            <person name="Miyauchi S."/>
            <person name="Kiss E."/>
            <person name="Kuo A."/>
            <person name="Drula E."/>
            <person name="Kohler A."/>
            <person name="Sanchez-Garcia M."/>
            <person name="Morin E."/>
            <person name="Andreopoulos B."/>
            <person name="Barry K.W."/>
            <person name="Bonito G."/>
            <person name="Buee M."/>
            <person name="Carver A."/>
            <person name="Chen C."/>
            <person name="Cichocki N."/>
            <person name="Clum A."/>
            <person name="Culley D."/>
            <person name="Crous P.W."/>
            <person name="Fauchery L."/>
            <person name="Girlanda M."/>
            <person name="Hayes R.D."/>
            <person name="Keri Z."/>
            <person name="LaButti K."/>
            <person name="Lipzen A."/>
            <person name="Lombard V."/>
            <person name="Magnuson J."/>
            <person name="Maillard F."/>
            <person name="Murat C."/>
            <person name="Nolan M."/>
            <person name="Ohm R.A."/>
            <person name="Pangilinan J."/>
            <person name="Pereira M.F."/>
            <person name="Perotto S."/>
            <person name="Peter M."/>
            <person name="Pfister S."/>
            <person name="Riley R."/>
            <person name="Sitrit Y."/>
            <person name="Stielow J.B."/>
            <person name="Szollosi G."/>
            <person name="Zifcakova L."/>
            <person name="Stursova M."/>
            <person name="Spatafora J.W."/>
            <person name="Tedersoo L."/>
            <person name="Vaario L.M."/>
            <person name="Yamada A."/>
            <person name="Yan M."/>
            <person name="Wang P."/>
            <person name="Xu J."/>
            <person name="Bruns T."/>
            <person name="Baldrian P."/>
            <person name="Vilgalys R."/>
            <person name="Dunand C."/>
            <person name="Henrissat B."/>
            <person name="Grigoriev I.V."/>
            <person name="Hibbett D."/>
            <person name="Nagy L.G."/>
            <person name="Martin F.M."/>
        </authorList>
    </citation>
    <scope>NUCLEOTIDE SEQUENCE</scope>
    <source>
        <strain evidence="7">UH-Tt-Lm1</strain>
    </source>
</reference>
<dbReference type="OrthoDB" id="1077582at2759"/>
<feature type="transmembrane region" description="Helical" evidence="5">
    <location>
        <begin position="322"/>
        <end position="340"/>
    </location>
</feature>
<evidence type="ECO:0000256" key="5">
    <source>
        <dbReference type="SAM" id="Phobius"/>
    </source>
</evidence>
<sequence length="412" mass="46611">MGRYLWAEFLLFEALRLLILYPTRHHGHRIVAFAAMICVAAQIFLTPHGASPDQITSTYLVGVMTAFRLTFTTYLLFAEGFFPNHWRRVRDGVLAEPDAAGLDNTPSSFPRSKKLWWMLDIAHSTRMIGWVQEPRNCLPAHPPPSRREFLRETTLKFIVNFAIADLSGAVSARCPTFDSRFPHNSTYALKNALAAFPILHHAPYALAFGVMTGASLNAVHNIIALAFVGIGNSSPTLWPDMYGRWGDAYTVRKLWGRTWHQHMRPMVAGLGRLVANKILKFPPGTNRSSYAQLYIAFFISAAIHFAGDFLSQQRMVYHSFKFFLLQAMAITFEDFVIYIAKQFLPQKGIKINPGKADESWAGAIVRVMGYCWVTLWFSMTLPGWRDNTSAIGAAYQDLPLTQLSLGLWKRWT</sequence>
<keyword evidence="3 5" id="KW-1133">Transmembrane helix</keyword>
<comment type="subcellular location">
    <subcellularLocation>
        <location evidence="1">Membrane</location>
        <topology evidence="1">Multi-pass membrane protein</topology>
    </subcellularLocation>
</comment>
<accession>A0A9P6L3M8</accession>
<feature type="transmembrane region" description="Helical" evidence="5">
    <location>
        <begin position="204"/>
        <end position="230"/>
    </location>
</feature>
<dbReference type="GO" id="GO:0016020">
    <property type="term" value="C:membrane"/>
    <property type="evidence" value="ECO:0007669"/>
    <property type="project" value="UniProtKB-SubCell"/>
</dbReference>
<dbReference type="AlphaFoldDB" id="A0A9P6L3M8"/>
<comment type="caution">
    <text evidence="7">The sequence shown here is derived from an EMBL/GenBank/DDBJ whole genome shotgun (WGS) entry which is preliminary data.</text>
</comment>
<organism evidence="7 8">
    <name type="scientific">Thelephora terrestris</name>
    <dbReference type="NCBI Taxonomy" id="56493"/>
    <lineage>
        <taxon>Eukaryota</taxon>
        <taxon>Fungi</taxon>
        <taxon>Dikarya</taxon>
        <taxon>Basidiomycota</taxon>
        <taxon>Agaricomycotina</taxon>
        <taxon>Agaricomycetes</taxon>
        <taxon>Thelephorales</taxon>
        <taxon>Thelephoraceae</taxon>
        <taxon>Thelephora</taxon>
    </lineage>
</organism>
<dbReference type="InterPro" id="IPR032805">
    <property type="entry name" value="Wax_synthase_dom"/>
</dbReference>
<feature type="transmembrane region" description="Helical" evidence="5">
    <location>
        <begin position="291"/>
        <end position="310"/>
    </location>
</feature>
<dbReference type="Proteomes" id="UP000736335">
    <property type="component" value="Unassembled WGS sequence"/>
</dbReference>
<feature type="domain" description="Wax synthase" evidence="6">
    <location>
        <begin position="238"/>
        <end position="324"/>
    </location>
</feature>
<evidence type="ECO:0000313" key="8">
    <source>
        <dbReference type="Proteomes" id="UP000736335"/>
    </source>
</evidence>
<dbReference type="EMBL" id="WIUZ02000015">
    <property type="protein sequence ID" value="KAF9780787.1"/>
    <property type="molecule type" value="Genomic_DNA"/>
</dbReference>
<evidence type="ECO:0000256" key="4">
    <source>
        <dbReference type="ARBA" id="ARBA00023136"/>
    </source>
</evidence>
<keyword evidence="2 5" id="KW-0812">Transmembrane</keyword>
<protein>
    <submittedName>
        <fullName evidence="7">Membrane bound O-acyl transferase family-domain-containing protein</fullName>
    </submittedName>
</protein>
<feature type="transmembrane region" description="Helical" evidence="5">
    <location>
        <begin position="59"/>
        <end position="78"/>
    </location>
</feature>
<keyword evidence="8" id="KW-1185">Reference proteome</keyword>
<evidence type="ECO:0000256" key="2">
    <source>
        <dbReference type="ARBA" id="ARBA00022692"/>
    </source>
</evidence>
<evidence type="ECO:0000259" key="6">
    <source>
        <dbReference type="Pfam" id="PF13813"/>
    </source>
</evidence>
<dbReference type="Pfam" id="PF13813">
    <property type="entry name" value="MBOAT_2"/>
    <property type="match status" value="1"/>
</dbReference>
<evidence type="ECO:0000256" key="1">
    <source>
        <dbReference type="ARBA" id="ARBA00004141"/>
    </source>
</evidence>
<evidence type="ECO:0000313" key="7">
    <source>
        <dbReference type="EMBL" id="KAF9780787.1"/>
    </source>
</evidence>
<name>A0A9P6L3M8_9AGAM</name>
<reference evidence="7" key="2">
    <citation type="submission" date="2020-11" db="EMBL/GenBank/DDBJ databases">
        <authorList>
            <consortium name="DOE Joint Genome Institute"/>
            <person name="Kuo A."/>
            <person name="Miyauchi S."/>
            <person name="Kiss E."/>
            <person name="Drula E."/>
            <person name="Kohler A."/>
            <person name="Sanchez-Garcia M."/>
            <person name="Andreopoulos B."/>
            <person name="Barry K.W."/>
            <person name="Bonito G."/>
            <person name="Buee M."/>
            <person name="Carver A."/>
            <person name="Chen C."/>
            <person name="Cichocki N."/>
            <person name="Clum A."/>
            <person name="Culley D."/>
            <person name="Crous P.W."/>
            <person name="Fauchery L."/>
            <person name="Girlanda M."/>
            <person name="Hayes R."/>
            <person name="Keri Z."/>
            <person name="Labutti K."/>
            <person name="Lipzen A."/>
            <person name="Lombard V."/>
            <person name="Magnuson J."/>
            <person name="Maillard F."/>
            <person name="Morin E."/>
            <person name="Murat C."/>
            <person name="Nolan M."/>
            <person name="Ohm R."/>
            <person name="Pangilinan J."/>
            <person name="Pereira M."/>
            <person name="Perotto S."/>
            <person name="Peter M."/>
            <person name="Riley R."/>
            <person name="Sitrit Y."/>
            <person name="Stielow B."/>
            <person name="Szollosi G."/>
            <person name="Zifcakova L."/>
            <person name="Stursova M."/>
            <person name="Spatafora J.W."/>
            <person name="Tedersoo L."/>
            <person name="Vaario L.-M."/>
            <person name="Yamada A."/>
            <person name="Yan M."/>
            <person name="Wang P."/>
            <person name="Xu J."/>
            <person name="Bruns T."/>
            <person name="Baldrian P."/>
            <person name="Vilgalys R."/>
            <person name="Henrissat B."/>
            <person name="Grigoriev I.V."/>
            <person name="Hibbett D."/>
            <person name="Nagy L.G."/>
            <person name="Martin F.M."/>
        </authorList>
    </citation>
    <scope>NUCLEOTIDE SEQUENCE</scope>
    <source>
        <strain evidence="7">UH-Tt-Lm1</strain>
    </source>
</reference>